<evidence type="ECO:0000313" key="3">
    <source>
        <dbReference type="Proteomes" id="UP000029443"/>
    </source>
</evidence>
<gene>
    <name evidence="2" type="ORF">T9A_02341</name>
</gene>
<evidence type="ECO:0008006" key="4">
    <source>
        <dbReference type="Google" id="ProtNLM"/>
    </source>
</evidence>
<feature type="transmembrane region" description="Helical" evidence="1">
    <location>
        <begin position="68"/>
        <end position="87"/>
    </location>
</feature>
<dbReference type="RefSeq" id="WP_035248633.1">
    <property type="nucleotide sequence ID" value="NZ_ARXU01000009.1"/>
</dbReference>
<dbReference type="Proteomes" id="UP000029443">
    <property type="component" value="Unassembled WGS sequence"/>
</dbReference>
<keyword evidence="1" id="KW-0472">Membrane</keyword>
<reference evidence="2 3" key="1">
    <citation type="submission" date="2012-09" db="EMBL/GenBank/DDBJ databases">
        <title>Genome Sequence of alkane-degrading Bacterium Alcanivorax jadensis T9.</title>
        <authorList>
            <person name="Lai Q."/>
            <person name="Shao Z."/>
        </authorList>
    </citation>
    <scope>NUCLEOTIDE SEQUENCE [LARGE SCALE GENOMIC DNA]</scope>
    <source>
        <strain evidence="2 3">T9</strain>
    </source>
</reference>
<accession>A0ABR4WC49</accession>
<evidence type="ECO:0000256" key="1">
    <source>
        <dbReference type="SAM" id="Phobius"/>
    </source>
</evidence>
<comment type="caution">
    <text evidence="2">The sequence shown here is derived from an EMBL/GenBank/DDBJ whole genome shotgun (WGS) entry which is preliminary data.</text>
</comment>
<keyword evidence="3" id="KW-1185">Reference proteome</keyword>
<name>A0ABR4WC49_9GAMM</name>
<sequence>MYRVYYLVPNLQQVSNAITRLDTAGIGGDRIHVMARDAGELDRHGINATTPWEDTDIMSNGYSGATRGLLIGLLAGYAIAFIDPWGVDAHLGVWLLTALFFTCFGAWAGGLRGISQSNHHLAPYLQSVKNGNYLLLIDVDRKHERNRVHQALDHHIDIRNQSEEEHFSPLG</sequence>
<keyword evidence="1" id="KW-1133">Transmembrane helix</keyword>
<keyword evidence="1" id="KW-0812">Transmembrane</keyword>
<evidence type="ECO:0000313" key="2">
    <source>
        <dbReference type="EMBL" id="KGD60606.1"/>
    </source>
</evidence>
<dbReference type="EMBL" id="ARXU01000009">
    <property type="protein sequence ID" value="KGD60606.1"/>
    <property type="molecule type" value="Genomic_DNA"/>
</dbReference>
<organism evidence="2 3">
    <name type="scientific">Alcanivorax jadensis T9</name>
    <dbReference type="NCBI Taxonomy" id="1177181"/>
    <lineage>
        <taxon>Bacteria</taxon>
        <taxon>Pseudomonadati</taxon>
        <taxon>Pseudomonadota</taxon>
        <taxon>Gammaproteobacteria</taxon>
        <taxon>Oceanospirillales</taxon>
        <taxon>Alcanivoracaceae</taxon>
        <taxon>Alcanivorax</taxon>
    </lineage>
</organism>
<protein>
    <recommendedName>
        <fullName evidence="4">Transmembrane protein</fullName>
    </recommendedName>
</protein>
<proteinExistence type="predicted"/>
<feature type="transmembrane region" description="Helical" evidence="1">
    <location>
        <begin position="93"/>
        <end position="111"/>
    </location>
</feature>